<feature type="transmembrane region" description="Helical" evidence="15">
    <location>
        <begin position="446"/>
        <end position="469"/>
    </location>
</feature>
<proteinExistence type="inferred from homology"/>
<keyword evidence="7" id="KW-0547">Nucleotide-binding</keyword>
<accession>A0ABU1GMK1</accession>
<evidence type="ECO:0000256" key="6">
    <source>
        <dbReference type="ARBA" id="ARBA00022692"/>
    </source>
</evidence>
<gene>
    <name evidence="19" type="ORF">QC820_10650</name>
</gene>
<feature type="domain" description="Tyrosine-protein kinase G-rich" evidence="18">
    <location>
        <begin position="388"/>
        <end position="466"/>
    </location>
</feature>
<keyword evidence="20" id="KW-1185">Reference proteome</keyword>
<dbReference type="InterPro" id="IPR005702">
    <property type="entry name" value="Wzc-like_C"/>
</dbReference>
<dbReference type="InterPro" id="IPR027417">
    <property type="entry name" value="P-loop_NTPase"/>
</dbReference>
<dbReference type="RefSeq" id="WP_309636894.1">
    <property type="nucleotide sequence ID" value="NZ_JARWAL010000009.1"/>
</dbReference>
<dbReference type="Pfam" id="PF02706">
    <property type="entry name" value="Wzz"/>
    <property type="match status" value="1"/>
</dbReference>
<keyword evidence="5 19" id="KW-0808">Transferase</keyword>
<comment type="similarity">
    <text evidence="2">Belongs to the etk/wzc family.</text>
</comment>
<evidence type="ECO:0000256" key="9">
    <source>
        <dbReference type="ARBA" id="ARBA00022840"/>
    </source>
</evidence>
<dbReference type="InterPro" id="IPR003856">
    <property type="entry name" value="LPS_length_determ_N"/>
</dbReference>
<keyword evidence="9" id="KW-0067">ATP-binding</keyword>
<evidence type="ECO:0000256" key="3">
    <source>
        <dbReference type="ARBA" id="ARBA00022475"/>
    </source>
</evidence>
<organism evidence="19 20">
    <name type="scientific">Halomonas mongoliensis</name>
    <dbReference type="NCBI Taxonomy" id="321265"/>
    <lineage>
        <taxon>Bacteria</taxon>
        <taxon>Pseudomonadati</taxon>
        <taxon>Pseudomonadota</taxon>
        <taxon>Gammaproteobacteria</taxon>
        <taxon>Oceanospirillales</taxon>
        <taxon>Halomonadaceae</taxon>
        <taxon>Halomonas</taxon>
    </lineage>
</organism>
<comment type="caution">
    <text evidence="19">The sequence shown here is derived from an EMBL/GenBank/DDBJ whole genome shotgun (WGS) entry which is preliminary data.</text>
</comment>
<protein>
    <submittedName>
        <fullName evidence="19">Polysaccharide biosynthesis tyrosine autokinase</fullName>
        <ecNumber evidence="19">2.7.10.2</ecNumber>
    </submittedName>
</protein>
<evidence type="ECO:0000259" key="16">
    <source>
        <dbReference type="Pfam" id="PF02706"/>
    </source>
</evidence>
<feature type="transmembrane region" description="Helical" evidence="15">
    <location>
        <begin position="33"/>
        <end position="52"/>
    </location>
</feature>
<keyword evidence="11 15" id="KW-0472">Membrane</keyword>
<evidence type="ECO:0000313" key="19">
    <source>
        <dbReference type="EMBL" id="MDR5893272.1"/>
    </source>
</evidence>
<dbReference type="GO" id="GO:0004715">
    <property type="term" value="F:non-membrane spanning protein tyrosine kinase activity"/>
    <property type="evidence" value="ECO:0007669"/>
    <property type="project" value="UniProtKB-EC"/>
</dbReference>
<dbReference type="Gene3D" id="3.40.50.300">
    <property type="entry name" value="P-loop containing nucleotide triphosphate hydrolases"/>
    <property type="match status" value="1"/>
</dbReference>
<evidence type="ECO:0000259" key="17">
    <source>
        <dbReference type="Pfam" id="PF13614"/>
    </source>
</evidence>
<evidence type="ECO:0000256" key="7">
    <source>
        <dbReference type="ARBA" id="ARBA00022741"/>
    </source>
</evidence>
<dbReference type="PANTHER" id="PTHR32309">
    <property type="entry name" value="TYROSINE-PROTEIN KINASE"/>
    <property type="match status" value="1"/>
</dbReference>
<dbReference type="CDD" id="cd05387">
    <property type="entry name" value="BY-kinase"/>
    <property type="match status" value="1"/>
</dbReference>
<dbReference type="InterPro" id="IPR025669">
    <property type="entry name" value="AAA_dom"/>
</dbReference>
<comment type="catalytic activity">
    <reaction evidence="13">
        <text>L-tyrosyl-[protein] + ATP = O-phospho-L-tyrosyl-[protein] + ADP + H(+)</text>
        <dbReference type="Rhea" id="RHEA:10596"/>
        <dbReference type="Rhea" id="RHEA-COMP:10136"/>
        <dbReference type="Rhea" id="RHEA-COMP:20101"/>
        <dbReference type="ChEBI" id="CHEBI:15378"/>
        <dbReference type="ChEBI" id="CHEBI:30616"/>
        <dbReference type="ChEBI" id="CHEBI:46858"/>
        <dbReference type="ChEBI" id="CHEBI:61978"/>
        <dbReference type="ChEBI" id="CHEBI:456216"/>
    </reaction>
</comment>
<dbReference type="Pfam" id="PF13614">
    <property type="entry name" value="AAA_31"/>
    <property type="match status" value="1"/>
</dbReference>
<evidence type="ECO:0000256" key="10">
    <source>
        <dbReference type="ARBA" id="ARBA00022989"/>
    </source>
</evidence>
<feature type="domain" description="AAA" evidence="17">
    <location>
        <begin position="560"/>
        <end position="672"/>
    </location>
</feature>
<keyword evidence="12" id="KW-0829">Tyrosine-protein kinase</keyword>
<keyword evidence="4" id="KW-0997">Cell inner membrane</keyword>
<sequence length="738" mass="80344">MTESSNTAPPRSAPADDEIDLGRLFGLLLDHKWLIIAVTALFAFAGVVYALLATPVYQADALVQVERRSSISPLGDLGSIFGEETDSRTTAEVQILRSRMVLGQVVDRLELDTQVTATPLPFFGDALRRRGIERPGFMAGRAAVWGGEHLELGLFEVADSLRGQPLTLRSRGEGRFQLLLDDRVLGEGEAGRLARFQGDDIQLRVAELTAPAGAEFTLVKRSRAAAVRSLAGRLSVSEVGGGRNASTGMLSLTLTGTDTREIKRALDTVAEVFLLQNVERQSAQAEQSLSFLEEQAPELRGQLSAAEDRLNTYRVDMDSVDLSSESRAAIEQFIEIERQLNELEFQEAELAQRFTPSHPSYQALMRQKRFLQEERAELNQRVNQLPAAQQEVVRLTRDVEVTQAIYVNVLNKIQELQVAKAGTVGNVRIIDDALVGPGPIEPRKPLIVVLATLLGGMLSVGAVLVRGLLRRGVESPEQIEEAGLPVYATVPLSEAQQKLVKRIKHKHDRHGQEVATAVLAEKAPADTSIEALRGLRTSLHFAMMEAGDNRLVITGPSPSIGKSFISINLAAVCAQLGQKVLVVDADMRKGHVHNAFGGSSQGGLSELLSGKAGLQDVIRSSNQEGLSYIARGSSPPNPSELLASQRFSEFLEEVSRRFDLVIIDTPPVLAVTDAAVVAKQCGTTLMVVRFQLNPIKEIQIATRRLETAGVTTKGAILNAMERKAATSYGYGYYNYSYK</sequence>
<evidence type="ECO:0000259" key="18">
    <source>
        <dbReference type="Pfam" id="PF13807"/>
    </source>
</evidence>
<keyword evidence="6 15" id="KW-0812">Transmembrane</keyword>
<dbReference type="NCBIfam" id="TIGR01007">
    <property type="entry name" value="eps_fam"/>
    <property type="match status" value="1"/>
</dbReference>
<evidence type="ECO:0000256" key="8">
    <source>
        <dbReference type="ARBA" id="ARBA00022777"/>
    </source>
</evidence>
<dbReference type="InterPro" id="IPR032807">
    <property type="entry name" value="GNVR"/>
</dbReference>
<evidence type="ECO:0000256" key="13">
    <source>
        <dbReference type="ARBA" id="ARBA00053015"/>
    </source>
</evidence>
<evidence type="ECO:0000256" key="4">
    <source>
        <dbReference type="ARBA" id="ARBA00022519"/>
    </source>
</evidence>
<dbReference type="SUPFAM" id="SSF52540">
    <property type="entry name" value="P-loop containing nucleoside triphosphate hydrolases"/>
    <property type="match status" value="1"/>
</dbReference>
<evidence type="ECO:0000256" key="5">
    <source>
        <dbReference type="ARBA" id="ARBA00022679"/>
    </source>
</evidence>
<feature type="domain" description="Polysaccharide chain length determinant N-terminal" evidence="16">
    <location>
        <begin position="17"/>
        <end position="108"/>
    </location>
</feature>
<dbReference type="EMBL" id="JARWAL010000009">
    <property type="protein sequence ID" value="MDR5893272.1"/>
    <property type="molecule type" value="Genomic_DNA"/>
</dbReference>
<evidence type="ECO:0000256" key="12">
    <source>
        <dbReference type="ARBA" id="ARBA00023137"/>
    </source>
</evidence>
<dbReference type="PANTHER" id="PTHR32309:SF32">
    <property type="entry name" value="TYROSINE-PROTEIN KINASE ETK-RELATED"/>
    <property type="match status" value="1"/>
</dbReference>
<keyword evidence="8" id="KW-0418">Kinase</keyword>
<feature type="coiled-coil region" evidence="14">
    <location>
        <begin position="333"/>
        <end position="391"/>
    </location>
</feature>
<evidence type="ECO:0000256" key="1">
    <source>
        <dbReference type="ARBA" id="ARBA00004429"/>
    </source>
</evidence>
<keyword evidence="14" id="KW-0175">Coiled coil</keyword>
<dbReference type="Proteomes" id="UP001252270">
    <property type="component" value="Unassembled WGS sequence"/>
</dbReference>
<dbReference type="Pfam" id="PF23607">
    <property type="entry name" value="WZC_N"/>
    <property type="match status" value="1"/>
</dbReference>
<dbReference type="EC" id="2.7.10.2" evidence="19"/>
<keyword evidence="10 15" id="KW-1133">Transmembrane helix</keyword>
<evidence type="ECO:0000256" key="11">
    <source>
        <dbReference type="ARBA" id="ARBA00023136"/>
    </source>
</evidence>
<name>A0ABU1GMK1_9GAMM</name>
<evidence type="ECO:0000313" key="20">
    <source>
        <dbReference type="Proteomes" id="UP001252270"/>
    </source>
</evidence>
<dbReference type="InterPro" id="IPR050445">
    <property type="entry name" value="Bact_polysacc_biosynth/exp"/>
</dbReference>
<keyword evidence="3" id="KW-1003">Cell membrane</keyword>
<dbReference type="NCBIfam" id="TIGR01005">
    <property type="entry name" value="eps_transp_fam"/>
    <property type="match status" value="1"/>
</dbReference>
<dbReference type="Pfam" id="PF13807">
    <property type="entry name" value="GNVR"/>
    <property type="match status" value="1"/>
</dbReference>
<feature type="coiled-coil region" evidence="14">
    <location>
        <begin position="275"/>
        <end position="309"/>
    </location>
</feature>
<evidence type="ECO:0000256" key="2">
    <source>
        <dbReference type="ARBA" id="ARBA00008883"/>
    </source>
</evidence>
<dbReference type="InterPro" id="IPR005700">
    <property type="entry name" value="EPS_ExoP-like"/>
</dbReference>
<reference evidence="19 20" key="1">
    <citation type="submission" date="2023-04" db="EMBL/GenBank/DDBJ databases">
        <title>A long-awaited taxogenomic arrangement of the family Halomonadaceae.</title>
        <authorList>
            <person name="De La Haba R."/>
            <person name="Chuvochina M."/>
            <person name="Wittouck S."/>
            <person name="Arahal D.R."/>
            <person name="Sanchez-Porro C."/>
            <person name="Hugenholtz P."/>
            <person name="Ventosa A."/>
        </authorList>
    </citation>
    <scope>NUCLEOTIDE SEQUENCE [LARGE SCALE GENOMIC DNA]</scope>
    <source>
        <strain evidence="19 20">DSM 17332</strain>
    </source>
</reference>
<comment type="subcellular location">
    <subcellularLocation>
        <location evidence="1">Cell inner membrane</location>
        <topology evidence="1">Multi-pass membrane protein</topology>
    </subcellularLocation>
</comment>
<evidence type="ECO:0000256" key="15">
    <source>
        <dbReference type="SAM" id="Phobius"/>
    </source>
</evidence>
<evidence type="ECO:0000256" key="14">
    <source>
        <dbReference type="SAM" id="Coils"/>
    </source>
</evidence>